<dbReference type="PANTHER" id="PTHR33116:SF78">
    <property type="entry name" value="OS12G0587133 PROTEIN"/>
    <property type="match status" value="1"/>
</dbReference>
<accession>A0A816V4Q4</accession>
<feature type="domain" description="Reverse transcriptase zinc-binding" evidence="1">
    <location>
        <begin position="108"/>
        <end position="192"/>
    </location>
</feature>
<dbReference type="EMBL" id="HG994357">
    <property type="protein sequence ID" value="CAF2119856.1"/>
    <property type="molecule type" value="Genomic_DNA"/>
</dbReference>
<sequence length="302" mass="34482">MKLREKARPFIVCQVGDGNLAMFWHDNWTGLGPLINITGPMGPQVTGITALAPLKEVVENGSWILPRGRHPLLVHLRACLPAVPPILTSSQSDLFLWRTSPNSPPSVFSSSKTWDALHPSPSTVSWYKAVWFSSNIPKHSFLVWVLAWDRLPTRDKLRYWGIEVSPNCLLCDTLHETKEHLFFSCAYSQELWRLAFSGSGFNPPMLFDDVLEWLRANPSNKRIRLICKLLFQAVVYVIWRERNTRLHNSTSRSIPTLLKEVHLLIRAKLFGLDRNASPPQLRSASVSPSTTYLQLWFGRFQV</sequence>
<reference evidence="2" key="1">
    <citation type="submission" date="2021-01" db="EMBL/GenBank/DDBJ databases">
        <authorList>
            <consortium name="Genoscope - CEA"/>
            <person name="William W."/>
        </authorList>
    </citation>
    <scope>NUCLEOTIDE SEQUENCE</scope>
</reference>
<evidence type="ECO:0000313" key="2">
    <source>
        <dbReference type="EMBL" id="CAF2119856.1"/>
    </source>
</evidence>
<dbReference type="OrthoDB" id="1748554at2759"/>
<organism evidence="2">
    <name type="scientific">Brassica napus</name>
    <name type="common">Rape</name>
    <dbReference type="NCBI Taxonomy" id="3708"/>
    <lineage>
        <taxon>Eukaryota</taxon>
        <taxon>Viridiplantae</taxon>
        <taxon>Streptophyta</taxon>
        <taxon>Embryophyta</taxon>
        <taxon>Tracheophyta</taxon>
        <taxon>Spermatophyta</taxon>
        <taxon>Magnoliopsida</taxon>
        <taxon>eudicotyledons</taxon>
        <taxon>Gunneridae</taxon>
        <taxon>Pentapetalae</taxon>
        <taxon>rosids</taxon>
        <taxon>malvids</taxon>
        <taxon>Brassicales</taxon>
        <taxon>Brassicaceae</taxon>
        <taxon>Brassiceae</taxon>
        <taxon>Brassica</taxon>
    </lineage>
</organism>
<dbReference type="Proteomes" id="UP001295469">
    <property type="component" value="Chromosome A03"/>
</dbReference>
<proteinExistence type="predicted"/>
<evidence type="ECO:0000259" key="1">
    <source>
        <dbReference type="Pfam" id="PF13966"/>
    </source>
</evidence>
<gene>
    <name evidence="2" type="ORF">DARMORV10_A03P07590.1</name>
</gene>
<dbReference type="PANTHER" id="PTHR33116">
    <property type="entry name" value="REVERSE TRANSCRIPTASE ZINC-BINDING DOMAIN-CONTAINING PROTEIN-RELATED-RELATED"/>
    <property type="match status" value="1"/>
</dbReference>
<protein>
    <submittedName>
        <fullName evidence="2">(rape) hypothetical protein</fullName>
    </submittedName>
</protein>
<dbReference type="Pfam" id="PF13966">
    <property type="entry name" value="zf-RVT"/>
    <property type="match status" value="1"/>
</dbReference>
<name>A0A816V4Q4_BRANA</name>
<dbReference type="InterPro" id="IPR026960">
    <property type="entry name" value="RVT-Znf"/>
</dbReference>
<dbReference type="AlphaFoldDB" id="A0A816V4Q4"/>